<comment type="similarity">
    <text evidence="1">Belongs to the universal stress protein A family.</text>
</comment>
<evidence type="ECO:0000259" key="2">
    <source>
        <dbReference type="Pfam" id="PF00582"/>
    </source>
</evidence>
<dbReference type="CDD" id="cd00293">
    <property type="entry name" value="USP-like"/>
    <property type="match status" value="1"/>
</dbReference>
<dbReference type="InterPro" id="IPR006016">
    <property type="entry name" value="UspA"/>
</dbReference>
<feature type="domain" description="UspA" evidence="2">
    <location>
        <begin position="2"/>
        <end position="142"/>
    </location>
</feature>
<keyword evidence="4" id="KW-1185">Reference proteome</keyword>
<protein>
    <submittedName>
        <fullName evidence="3">Universal stress protein</fullName>
    </submittedName>
</protein>
<evidence type="ECO:0000313" key="4">
    <source>
        <dbReference type="Proteomes" id="UP001157167"/>
    </source>
</evidence>
<dbReference type="Pfam" id="PF00582">
    <property type="entry name" value="Usp"/>
    <property type="match status" value="1"/>
</dbReference>
<name>A0ABQ6FAM3_9RHOO</name>
<dbReference type="InterPro" id="IPR014729">
    <property type="entry name" value="Rossmann-like_a/b/a_fold"/>
</dbReference>
<evidence type="ECO:0000256" key="1">
    <source>
        <dbReference type="ARBA" id="ARBA00008791"/>
    </source>
</evidence>
<dbReference type="PANTHER" id="PTHR46268:SF6">
    <property type="entry name" value="UNIVERSAL STRESS PROTEIN UP12"/>
    <property type="match status" value="1"/>
</dbReference>
<organism evidence="3 4">
    <name type="scientific">Zoogloea oryzae</name>
    <dbReference type="NCBI Taxonomy" id="310767"/>
    <lineage>
        <taxon>Bacteria</taxon>
        <taxon>Pseudomonadati</taxon>
        <taxon>Pseudomonadota</taxon>
        <taxon>Betaproteobacteria</taxon>
        <taxon>Rhodocyclales</taxon>
        <taxon>Zoogloeaceae</taxon>
        <taxon>Zoogloea</taxon>
    </lineage>
</organism>
<dbReference type="RefSeq" id="WP_284187888.1">
    <property type="nucleotide sequence ID" value="NZ_BSPX01000028.1"/>
</dbReference>
<dbReference type="InterPro" id="IPR006015">
    <property type="entry name" value="Universal_stress_UspA"/>
</dbReference>
<accession>A0ABQ6FAM3</accession>
<dbReference type="Gene3D" id="3.40.50.620">
    <property type="entry name" value="HUPs"/>
    <property type="match status" value="1"/>
</dbReference>
<dbReference type="SUPFAM" id="SSF52402">
    <property type="entry name" value="Adenine nucleotide alpha hydrolases-like"/>
    <property type="match status" value="1"/>
</dbReference>
<dbReference type="PRINTS" id="PR01438">
    <property type="entry name" value="UNVRSLSTRESS"/>
</dbReference>
<sequence>MTRILLPIDGSPVSRRVADALLARIDAGLTAPEIHLINIQRPVSQDVGQFVNHEALRDFHRDEGLKALAEARAVLEAAGHAPIPHVVVDDQPAAAIVRFAGEQAIDEIVMGSHGRGAVAAMLLGSVAREVSRLAGIPVTLVK</sequence>
<evidence type="ECO:0000313" key="3">
    <source>
        <dbReference type="EMBL" id="GLT22593.1"/>
    </source>
</evidence>
<proteinExistence type="inferred from homology"/>
<dbReference type="PANTHER" id="PTHR46268">
    <property type="entry name" value="STRESS RESPONSE PROTEIN NHAX"/>
    <property type="match status" value="1"/>
</dbReference>
<reference evidence="4" key="1">
    <citation type="journal article" date="2019" name="Int. J. Syst. Evol. Microbiol.">
        <title>The Global Catalogue of Microorganisms (GCM) 10K type strain sequencing project: providing services to taxonomists for standard genome sequencing and annotation.</title>
        <authorList>
            <consortium name="The Broad Institute Genomics Platform"/>
            <consortium name="The Broad Institute Genome Sequencing Center for Infectious Disease"/>
            <person name="Wu L."/>
            <person name="Ma J."/>
        </authorList>
    </citation>
    <scope>NUCLEOTIDE SEQUENCE [LARGE SCALE GENOMIC DNA]</scope>
    <source>
        <strain evidence="4">NBRC 102407</strain>
    </source>
</reference>
<dbReference type="EMBL" id="BSPX01000028">
    <property type="protein sequence ID" value="GLT22593.1"/>
    <property type="molecule type" value="Genomic_DNA"/>
</dbReference>
<comment type="caution">
    <text evidence="3">The sequence shown here is derived from an EMBL/GenBank/DDBJ whole genome shotgun (WGS) entry which is preliminary data.</text>
</comment>
<gene>
    <name evidence="3" type="ORF">GCM10007933_20530</name>
</gene>
<dbReference type="Proteomes" id="UP001157167">
    <property type="component" value="Unassembled WGS sequence"/>
</dbReference>